<organism evidence="3 4">
    <name type="scientific">Streptomyces mashuensis</name>
    <dbReference type="NCBI Taxonomy" id="33904"/>
    <lineage>
        <taxon>Bacteria</taxon>
        <taxon>Bacillati</taxon>
        <taxon>Actinomycetota</taxon>
        <taxon>Actinomycetes</taxon>
        <taxon>Kitasatosporales</taxon>
        <taxon>Streptomycetaceae</taxon>
        <taxon>Streptomyces</taxon>
    </lineage>
</organism>
<reference evidence="3" key="1">
    <citation type="journal article" date="2014" name="Int. J. Syst. Evol. Microbiol.">
        <title>Complete genome sequence of Corynebacterium casei LMG S-19264T (=DSM 44701T), isolated from a smear-ripened cheese.</title>
        <authorList>
            <consortium name="US DOE Joint Genome Institute (JGI-PGF)"/>
            <person name="Walter F."/>
            <person name="Albersmeier A."/>
            <person name="Kalinowski J."/>
            <person name="Ruckert C."/>
        </authorList>
    </citation>
    <scope>NUCLEOTIDE SEQUENCE</scope>
    <source>
        <strain evidence="3">JCM 4059</strain>
    </source>
</reference>
<evidence type="ECO:0000256" key="1">
    <source>
        <dbReference type="SAM" id="MobiDB-lite"/>
    </source>
</evidence>
<evidence type="ECO:0000313" key="3">
    <source>
        <dbReference type="EMBL" id="GHF75462.1"/>
    </source>
</evidence>
<reference evidence="3" key="2">
    <citation type="submission" date="2020-09" db="EMBL/GenBank/DDBJ databases">
        <authorList>
            <person name="Sun Q."/>
            <person name="Ohkuma M."/>
        </authorList>
    </citation>
    <scope>NUCLEOTIDE SEQUENCE</scope>
    <source>
        <strain evidence="3">JCM 4059</strain>
    </source>
</reference>
<proteinExistence type="predicted"/>
<feature type="transmembrane region" description="Helical" evidence="2">
    <location>
        <begin position="7"/>
        <end position="25"/>
    </location>
</feature>
<evidence type="ECO:0000313" key="4">
    <source>
        <dbReference type="Proteomes" id="UP000638313"/>
    </source>
</evidence>
<keyword evidence="2" id="KW-0812">Transmembrane</keyword>
<accession>A0A919B9A0</accession>
<evidence type="ECO:0000256" key="2">
    <source>
        <dbReference type="SAM" id="Phobius"/>
    </source>
</evidence>
<dbReference type="AlphaFoldDB" id="A0A919B9A0"/>
<dbReference type="EMBL" id="BNBD01000031">
    <property type="protein sequence ID" value="GHF75462.1"/>
    <property type="molecule type" value="Genomic_DNA"/>
</dbReference>
<feature type="compositionally biased region" description="Basic residues" evidence="1">
    <location>
        <begin position="100"/>
        <end position="114"/>
    </location>
</feature>
<gene>
    <name evidence="3" type="ORF">GCM10010218_65500</name>
</gene>
<sequence>MCWIGSAAFDVVLLVVARHVLWGGGFDVVLLVVARHVLWGGGFDVVVLLVALAAVRHLGDVRARAKTYGAVAAGAGARDPRGGAVRREPGCTTTMPTRAGRCRPQRGSGGRRRPSAATGLSAEPSPADTKVGPLCTNSLARAGY</sequence>
<feature type="compositionally biased region" description="Basic and acidic residues" evidence="1">
    <location>
        <begin position="78"/>
        <end position="89"/>
    </location>
</feature>
<keyword evidence="2" id="KW-1133">Transmembrane helix</keyword>
<comment type="caution">
    <text evidence="3">The sequence shown here is derived from an EMBL/GenBank/DDBJ whole genome shotgun (WGS) entry which is preliminary data.</text>
</comment>
<keyword evidence="4" id="KW-1185">Reference proteome</keyword>
<feature type="region of interest" description="Disordered" evidence="1">
    <location>
        <begin position="74"/>
        <end position="134"/>
    </location>
</feature>
<dbReference type="Proteomes" id="UP000638313">
    <property type="component" value="Unassembled WGS sequence"/>
</dbReference>
<protein>
    <submittedName>
        <fullName evidence="3">Uncharacterized protein</fullName>
    </submittedName>
</protein>
<feature type="transmembrane region" description="Helical" evidence="2">
    <location>
        <begin position="37"/>
        <end position="55"/>
    </location>
</feature>
<name>A0A919B9A0_9ACTN</name>
<keyword evidence="2" id="KW-0472">Membrane</keyword>